<dbReference type="Proteomes" id="UP000566819">
    <property type="component" value="Unassembled WGS sequence"/>
</dbReference>
<feature type="compositionally biased region" description="Basic and acidic residues" evidence="1">
    <location>
        <begin position="147"/>
        <end position="168"/>
    </location>
</feature>
<dbReference type="AlphaFoldDB" id="A0A8H4RVU1"/>
<dbReference type="EMBL" id="JAAMPI010000092">
    <property type="protein sequence ID" value="KAF4635919.1"/>
    <property type="molecule type" value="Genomic_DNA"/>
</dbReference>
<dbReference type="OrthoDB" id="3599883at2759"/>
<protein>
    <submittedName>
        <fullName evidence="2">Uncharacterized protein</fullName>
    </submittedName>
</protein>
<gene>
    <name evidence="2" type="ORF">G7Y89_g2156</name>
</gene>
<comment type="caution">
    <text evidence="2">The sequence shown here is derived from an EMBL/GenBank/DDBJ whole genome shotgun (WGS) entry which is preliminary data.</text>
</comment>
<accession>A0A8H4RVU1</accession>
<proteinExistence type="predicted"/>
<feature type="region of interest" description="Disordered" evidence="1">
    <location>
        <begin position="147"/>
        <end position="272"/>
    </location>
</feature>
<evidence type="ECO:0000313" key="2">
    <source>
        <dbReference type="EMBL" id="KAF4635919.1"/>
    </source>
</evidence>
<evidence type="ECO:0000313" key="3">
    <source>
        <dbReference type="Proteomes" id="UP000566819"/>
    </source>
</evidence>
<reference evidence="2 3" key="1">
    <citation type="submission" date="2020-03" db="EMBL/GenBank/DDBJ databases">
        <title>Draft Genome Sequence of Cudoniella acicularis.</title>
        <authorList>
            <person name="Buettner E."/>
            <person name="Kellner H."/>
        </authorList>
    </citation>
    <scope>NUCLEOTIDE SEQUENCE [LARGE SCALE GENOMIC DNA]</scope>
    <source>
        <strain evidence="2 3">DSM 108380</strain>
    </source>
</reference>
<organism evidence="2 3">
    <name type="scientific">Cudoniella acicularis</name>
    <dbReference type="NCBI Taxonomy" id="354080"/>
    <lineage>
        <taxon>Eukaryota</taxon>
        <taxon>Fungi</taxon>
        <taxon>Dikarya</taxon>
        <taxon>Ascomycota</taxon>
        <taxon>Pezizomycotina</taxon>
        <taxon>Leotiomycetes</taxon>
        <taxon>Helotiales</taxon>
        <taxon>Tricladiaceae</taxon>
        <taxon>Cudoniella</taxon>
    </lineage>
</organism>
<feature type="compositionally biased region" description="Polar residues" evidence="1">
    <location>
        <begin position="227"/>
        <end position="237"/>
    </location>
</feature>
<feature type="compositionally biased region" description="Basic residues" evidence="1">
    <location>
        <begin position="197"/>
        <end position="208"/>
    </location>
</feature>
<evidence type="ECO:0000256" key="1">
    <source>
        <dbReference type="SAM" id="MobiDB-lite"/>
    </source>
</evidence>
<sequence>MEWAEFKDPTGTLLEINIQRFEAKHARITSLPERIASENGILFNGGKRADLMTTVAPSGYLFGGIVPGCGGGGGDACEWPSQHLIAREQSRLQHYTVLYRLDFQHAIGNCTILVPIVTTALGIRDVDPENRNRRSEITPSLAAVCPSERHRATFPERKELRAIDRQTDKLAQSRPPPVQTRSAAATSPPPLSPRTHSEKKSHHSRRRSGKDYVVAEKKSARPAPLSRRTTPQYNNTKVVGAGWSGGRTTSTRDRDREDEGVRDSGEGFPQFW</sequence>
<name>A0A8H4RVU1_9HELO</name>
<keyword evidence="3" id="KW-1185">Reference proteome</keyword>
<feature type="compositionally biased region" description="Basic and acidic residues" evidence="1">
    <location>
        <begin position="209"/>
        <end position="219"/>
    </location>
</feature>
<feature type="compositionally biased region" description="Basic and acidic residues" evidence="1">
    <location>
        <begin position="250"/>
        <end position="265"/>
    </location>
</feature>